<gene>
    <name evidence="1" type="ORF">AGLY_016664</name>
</gene>
<sequence>MYSDNCGGQNKNSTFMAFLEQDTIQIIDHKFMISGHTRMECNSDHGRIEKAKKDFNSLLKTKYKLKKKNEAGQDDEIFHTMDLTKRNVLCDTPIPKAYNEELPITEEKKKRFNFIPELYNTFYKNLKTKNDVVSDPFVSDEGDLTFNKSFIYLIILNFNKLKIHPLPFLQKN</sequence>
<organism evidence="1 2">
    <name type="scientific">Aphis glycines</name>
    <name type="common">Soybean aphid</name>
    <dbReference type="NCBI Taxonomy" id="307491"/>
    <lineage>
        <taxon>Eukaryota</taxon>
        <taxon>Metazoa</taxon>
        <taxon>Ecdysozoa</taxon>
        <taxon>Arthropoda</taxon>
        <taxon>Hexapoda</taxon>
        <taxon>Insecta</taxon>
        <taxon>Pterygota</taxon>
        <taxon>Neoptera</taxon>
        <taxon>Paraneoptera</taxon>
        <taxon>Hemiptera</taxon>
        <taxon>Sternorrhyncha</taxon>
        <taxon>Aphidomorpha</taxon>
        <taxon>Aphidoidea</taxon>
        <taxon>Aphididae</taxon>
        <taxon>Aphidini</taxon>
        <taxon>Aphis</taxon>
        <taxon>Aphis</taxon>
    </lineage>
</organism>
<protein>
    <submittedName>
        <fullName evidence="1">Uncharacterized protein</fullName>
    </submittedName>
</protein>
<dbReference type="Proteomes" id="UP000475862">
    <property type="component" value="Unassembled WGS sequence"/>
</dbReference>
<comment type="caution">
    <text evidence="1">The sequence shown here is derived from an EMBL/GenBank/DDBJ whole genome shotgun (WGS) entry which is preliminary data.</text>
</comment>
<dbReference type="AlphaFoldDB" id="A0A6G0SXE0"/>
<keyword evidence="2" id="KW-1185">Reference proteome</keyword>
<dbReference type="OrthoDB" id="6749779at2759"/>
<evidence type="ECO:0000313" key="2">
    <source>
        <dbReference type="Proteomes" id="UP000475862"/>
    </source>
</evidence>
<accession>A0A6G0SXE0</accession>
<reference evidence="1 2" key="1">
    <citation type="submission" date="2019-08" db="EMBL/GenBank/DDBJ databases">
        <title>The genome of the soybean aphid Biotype 1, its phylome, world population structure and adaptation to the North American continent.</title>
        <authorList>
            <person name="Giordano R."/>
            <person name="Donthu R.K."/>
            <person name="Hernandez A.G."/>
            <person name="Wright C.L."/>
            <person name="Zimin A.V."/>
        </authorList>
    </citation>
    <scope>NUCLEOTIDE SEQUENCE [LARGE SCALE GENOMIC DNA]</scope>
    <source>
        <tissue evidence="1">Whole aphids</tissue>
    </source>
</reference>
<proteinExistence type="predicted"/>
<evidence type="ECO:0000313" key="1">
    <source>
        <dbReference type="EMBL" id="KAE9523033.1"/>
    </source>
</evidence>
<name>A0A6G0SXE0_APHGL</name>
<dbReference type="EMBL" id="VYZN01000468">
    <property type="protein sequence ID" value="KAE9523033.1"/>
    <property type="molecule type" value="Genomic_DNA"/>
</dbReference>